<organism evidence="1 2">
    <name type="scientific">Saccharibacter floricola DSM 15669</name>
    <dbReference type="NCBI Taxonomy" id="1123227"/>
    <lineage>
        <taxon>Bacteria</taxon>
        <taxon>Pseudomonadati</taxon>
        <taxon>Pseudomonadota</taxon>
        <taxon>Alphaproteobacteria</taxon>
        <taxon>Acetobacterales</taxon>
        <taxon>Acetobacteraceae</taxon>
        <taxon>Saccharibacter</taxon>
    </lineage>
</organism>
<evidence type="ECO:0000313" key="1">
    <source>
        <dbReference type="EMBL" id="GBQ07510.1"/>
    </source>
</evidence>
<gene>
    <name evidence="1" type="ORF">AA15669_1411</name>
</gene>
<accession>A0ABQ0NZT7</accession>
<name>A0ABQ0NZT7_9PROT</name>
<proteinExistence type="predicted"/>
<evidence type="ECO:0000313" key="2">
    <source>
        <dbReference type="Proteomes" id="UP001062901"/>
    </source>
</evidence>
<protein>
    <submittedName>
        <fullName evidence="1">Uncharacterized protein</fullName>
    </submittedName>
</protein>
<dbReference type="EMBL" id="BAQD01000033">
    <property type="protein sequence ID" value="GBQ07510.1"/>
    <property type="molecule type" value="Genomic_DNA"/>
</dbReference>
<reference evidence="1" key="1">
    <citation type="submission" date="2013-04" db="EMBL/GenBank/DDBJ databases">
        <title>The genome sequencing project of 58 acetic acid bacteria.</title>
        <authorList>
            <person name="Okamoto-Kainuma A."/>
            <person name="Ishikawa M."/>
            <person name="Umino S."/>
            <person name="Koizumi Y."/>
            <person name="Shiwa Y."/>
            <person name="Yoshikawa H."/>
            <person name="Matsutani M."/>
            <person name="Matsushita K."/>
        </authorList>
    </citation>
    <scope>NUCLEOTIDE SEQUENCE</scope>
    <source>
        <strain evidence="1">DSM 15669</strain>
    </source>
</reference>
<keyword evidence="2" id="KW-1185">Reference proteome</keyword>
<sequence length="260" mass="28907">MKPVGYDRYVFPQGIDDIDEKTELRDRNPIAWASMKMGAGQNIPGQLDRRFGSSDGAITEASVRGHSPSALPFRTLQQCRAEAARDIPLFEQVAESKYQTIASYRCVVVPDNEQLTFYAGGRDKNGRYGVNPYGLVKLTVPDNPPCAQFDLPWPDEDQEAQDLMAEGASTHIAVKCHVYQATDRLWHNRDCAIDNVDRRSFTSSSADDQKYIQKMSAFTAIALRVAGAHCFVEKPALEPKDGTRITNLDWDTSGNDSGNQ</sequence>
<dbReference type="Proteomes" id="UP001062901">
    <property type="component" value="Unassembled WGS sequence"/>
</dbReference>
<comment type="caution">
    <text evidence="1">The sequence shown here is derived from an EMBL/GenBank/DDBJ whole genome shotgun (WGS) entry which is preliminary data.</text>
</comment>